<name>A0A9P5N0J7_9AGAM</name>
<protein>
    <submittedName>
        <fullName evidence="2">Uncharacterized protein</fullName>
    </submittedName>
</protein>
<accession>A0A9P5N0J7</accession>
<gene>
    <name evidence="2" type="ORF">DFH94DRAFT_600074</name>
</gene>
<proteinExistence type="predicted"/>
<reference evidence="2" key="2">
    <citation type="journal article" date="2020" name="Nat. Commun.">
        <title>Large-scale genome sequencing of mycorrhizal fungi provides insights into the early evolution of symbiotic traits.</title>
        <authorList>
            <person name="Miyauchi S."/>
            <person name="Kiss E."/>
            <person name="Kuo A."/>
            <person name="Drula E."/>
            <person name="Kohler A."/>
            <person name="Sanchez-Garcia M."/>
            <person name="Morin E."/>
            <person name="Andreopoulos B."/>
            <person name="Barry K.W."/>
            <person name="Bonito G."/>
            <person name="Buee M."/>
            <person name="Carver A."/>
            <person name="Chen C."/>
            <person name="Cichocki N."/>
            <person name="Clum A."/>
            <person name="Culley D."/>
            <person name="Crous P.W."/>
            <person name="Fauchery L."/>
            <person name="Girlanda M."/>
            <person name="Hayes R.D."/>
            <person name="Keri Z."/>
            <person name="LaButti K."/>
            <person name="Lipzen A."/>
            <person name="Lombard V."/>
            <person name="Magnuson J."/>
            <person name="Maillard F."/>
            <person name="Murat C."/>
            <person name="Nolan M."/>
            <person name="Ohm R.A."/>
            <person name="Pangilinan J."/>
            <person name="Pereira M.F."/>
            <person name="Perotto S."/>
            <person name="Peter M."/>
            <person name="Pfister S."/>
            <person name="Riley R."/>
            <person name="Sitrit Y."/>
            <person name="Stielow J.B."/>
            <person name="Szollosi G."/>
            <person name="Zifcakova L."/>
            <person name="Stursova M."/>
            <person name="Spatafora J.W."/>
            <person name="Tedersoo L."/>
            <person name="Vaario L.M."/>
            <person name="Yamada A."/>
            <person name="Yan M."/>
            <person name="Wang P."/>
            <person name="Xu J."/>
            <person name="Bruns T."/>
            <person name="Baldrian P."/>
            <person name="Vilgalys R."/>
            <person name="Dunand C."/>
            <person name="Henrissat B."/>
            <person name="Grigoriev I.V."/>
            <person name="Hibbett D."/>
            <person name="Nagy L.G."/>
            <person name="Martin F.M."/>
        </authorList>
    </citation>
    <scope>NUCLEOTIDE SEQUENCE</scope>
    <source>
        <strain evidence="2">Prilba</strain>
    </source>
</reference>
<comment type="caution">
    <text evidence="2">The sequence shown here is derived from an EMBL/GenBank/DDBJ whole genome shotgun (WGS) entry which is preliminary data.</text>
</comment>
<feature type="non-terminal residue" evidence="2">
    <location>
        <position position="84"/>
    </location>
</feature>
<organism evidence="2 3">
    <name type="scientific">Russula ochroleuca</name>
    <dbReference type="NCBI Taxonomy" id="152965"/>
    <lineage>
        <taxon>Eukaryota</taxon>
        <taxon>Fungi</taxon>
        <taxon>Dikarya</taxon>
        <taxon>Basidiomycota</taxon>
        <taxon>Agaricomycotina</taxon>
        <taxon>Agaricomycetes</taxon>
        <taxon>Russulales</taxon>
        <taxon>Russulaceae</taxon>
        <taxon>Russula</taxon>
    </lineage>
</organism>
<sequence length="84" mass="9504">MDSIFAISLGFALRLVVVFASHYNDRVGGSLVGLWEGAVLYHFLEKWPMSFDPYVGLGFRLLVDFLFTESLYRLSIVLLWTGLG</sequence>
<dbReference type="EMBL" id="WHVB01000005">
    <property type="protein sequence ID" value="KAF8482956.1"/>
    <property type="molecule type" value="Genomic_DNA"/>
</dbReference>
<keyword evidence="3" id="KW-1185">Reference proteome</keyword>
<dbReference type="AlphaFoldDB" id="A0A9P5N0J7"/>
<keyword evidence="1" id="KW-0732">Signal</keyword>
<dbReference type="Proteomes" id="UP000759537">
    <property type="component" value="Unassembled WGS sequence"/>
</dbReference>
<evidence type="ECO:0000313" key="2">
    <source>
        <dbReference type="EMBL" id="KAF8482956.1"/>
    </source>
</evidence>
<dbReference type="OrthoDB" id="3231855at2759"/>
<feature type="chain" id="PRO_5040176341" evidence="1">
    <location>
        <begin position="21"/>
        <end position="84"/>
    </location>
</feature>
<reference evidence="2" key="1">
    <citation type="submission" date="2019-10" db="EMBL/GenBank/DDBJ databases">
        <authorList>
            <consortium name="DOE Joint Genome Institute"/>
            <person name="Kuo A."/>
            <person name="Miyauchi S."/>
            <person name="Kiss E."/>
            <person name="Drula E."/>
            <person name="Kohler A."/>
            <person name="Sanchez-Garcia M."/>
            <person name="Andreopoulos B."/>
            <person name="Barry K.W."/>
            <person name="Bonito G."/>
            <person name="Buee M."/>
            <person name="Carver A."/>
            <person name="Chen C."/>
            <person name="Cichocki N."/>
            <person name="Clum A."/>
            <person name="Culley D."/>
            <person name="Crous P.W."/>
            <person name="Fauchery L."/>
            <person name="Girlanda M."/>
            <person name="Hayes R."/>
            <person name="Keri Z."/>
            <person name="LaButti K."/>
            <person name="Lipzen A."/>
            <person name="Lombard V."/>
            <person name="Magnuson J."/>
            <person name="Maillard F."/>
            <person name="Morin E."/>
            <person name="Murat C."/>
            <person name="Nolan M."/>
            <person name="Ohm R."/>
            <person name="Pangilinan J."/>
            <person name="Pereira M."/>
            <person name="Perotto S."/>
            <person name="Peter M."/>
            <person name="Riley R."/>
            <person name="Sitrit Y."/>
            <person name="Stielow B."/>
            <person name="Szollosi G."/>
            <person name="Zifcakova L."/>
            <person name="Stursova M."/>
            <person name="Spatafora J.W."/>
            <person name="Tedersoo L."/>
            <person name="Vaario L.-M."/>
            <person name="Yamada A."/>
            <person name="Yan M."/>
            <person name="Wang P."/>
            <person name="Xu J."/>
            <person name="Bruns T."/>
            <person name="Baldrian P."/>
            <person name="Vilgalys R."/>
            <person name="Henrissat B."/>
            <person name="Grigoriev I.V."/>
            <person name="Hibbett D."/>
            <person name="Nagy L.G."/>
            <person name="Martin F.M."/>
        </authorList>
    </citation>
    <scope>NUCLEOTIDE SEQUENCE</scope>
    <source>
        <strain evidence="2">Prilba</strain>
    </source>
</reference>
<evidence type="ECO:0000256" key="1">
    <source>
        <dbReference type="SAM" id="SignalP"/>
    </source>
</evidence>
<feature type="signal peptide" evidence="1">
    <location>
        <begin position="1"/>
        <end position="20"/>
    </location>
</feature>
<evidence type="ECO:0000313" key="3">
    <source>
        <dbReference type="Proteomes" id="UP000759537"/>
    </source>
</evidence>